<keyword evidence="2" id="KW-1133">Transmembrane helix</keyword>
<feature type="transmembrane region" description="Helical" evidence="2">
    <location>
        <begin position="62"/>
        <end position="88"/>
    </location>
</feature>
<feature type="region of interest" description="Disordered" evidence="1">
    <location>
        <begin position="22"/>
        <end position="44"/>
    </location>
</feature>
<evidence type="ECO:0000256" key="1">
    <source>
        <dbReference type="SAM" id="MobiDB-lite"/>
    </source>
</evidence>
<evidence type="ECO:0000313" key="4">
    <source>
        <dbReference type="Proteomes" id="UP001044222"/>
    </source>
</evidence>
<sequence>WGTRLHSLWTSWKDKCRCCSPGLHSRSCPPCSSSTPGQRRRRRLQVTRTGVGDGQHHEAQRVFPCVCLGPGSGVLGFGVLGLGFWVWSSGSRVLGFGVLVLEFWVWSSGFWGSGSGVLDFGVLGLEFWVWFGTVPKSLITFQADREEGVGLRALSLHLNTPH</sequence>
<protein>
    <submittedName>
        <fullName evidence="3">Uncharacterized protein</fullName>
    </submittedName>
</protein>
<keyword evidence="4" id="KW-1185">Reference proteome</keyword>
<gene>
    <name evidence="3" type="ORF">ANANG_G00242560</name>
</gene>
<organism evidence="3 4">
    <name type="scientific">Anguilla anguilla</name>
    <name type="common">European freshwater eel</name>
    <name type="synonym">Muraena anguilla</name>
    <dbReference type="NCBI Taxonomy" id="7936"/>
    <lineage>
        <taxon>Eukaryota</taxon>
        <taxon>Metazoa</taxon>
        <taxon>Chordata</taxon>
        <taxon>Craniata</taxon>
        <taxon>Vertebrata</taxon>
        <taxon>Euteleostomi</taxon>
        <taxon>Actinopterygii</taxon>
        <taxon>Neopterygii</taxon>
        <taxon>Teleostei</taxon>
        <taxon>Anguilliformes</taxon>
        <taxon>Anguillidae</taxon>
        <taxon>Anguilla</taxon>
    </lineage>
</organism>
<evidence type="ECO:0000256" key="2">
    <source>
        <dbReference type="SAM" id="Phobius"/>
    </source>
</evidence>
<dbReference type="AlphaFoldDB" id="A0A9D3LTF0"/>
<evidence type="ECO:0000313" key="3">
    <source>
        <dbReference type="EMBL" id="KAG5835314.1"/>
    </source>
</evidence>
<dbReference type="EMBL" id="JAFIRN010000014">
    <property type="protein sequence ID" value="KAG5835314.1"/>
    <property type="molecule type" value="Genomic_DNA"/>
</dbReference>
<comment type="caution">
    <text evidence="3">The sequence shown here is derived from an EMBL/GenBank/DDBJ whole genome shotgun (WGS) entry which is preliminary data.</text>
</comment>
<keyword evidence="2" id="KW-0472">Membrane</keyword>
<reference evidence="3" key="1">
    <citation type="submission" date="2021-01" db="EMBL/GenBank/DDBJ databases">
        <title>A chromosome-scale assembly of European eel, Anguilla anguilla.</title>
        <authorList>
            <person name="Henkel C."/>
            <person name="Jong-Raadsen S.A."/>
            <person name="Dufour S."/>
            <person name="Weltzien F.-A."/>
            <person name="Palstra A.P."/>
            <person name="Pelster B."/>
            <person name="Spaink H.P."/>
            <person name="Van Den Thillart G.E."/>
            <person name="Jansen H."/>
            <person name="Zahm M."/>
            <person name="Klopp C."/>
            <person name="Cedric C."/>
            <person name="Louis A."/>
            <person name="Berthelot C."/>
            <person name="Parey E."/>
            <person name="Roest Crollius H."/>
            <person name="Montfort J."/>
            <person name="Robinson-Rechavi M."/>
            <person name="Bucao C."/>
            <person name="Bouchez O."/>
            <person name="Gislard M."/>
            <person name="Lluch J."/>
            <person name="Milhes M."/>
            <person name="Lampietro C."/>
            <person name="Lopez Roques C."/>
            <person name="Donnadieu C."/>
            <person name="Braasch I."/>
            <person name="Desvignes T."/>
            <person name="Postlethwait J."/>
            <person name="Bobe J."/>
            <person name="Guiguen Y."/>
            <person name="Dirks R."/>
        </authorList>
    </citation>
    <scope>NUCLEOTIDE SEQUENCE</scope>
    <source>
        <strain evidence="3">Tag_6206</strain>
        <tissue evidence="3">Liver</tissue>
    </source>
</reference>
<feature type="transmembrane region" description="Helical" evidence="2">
    <location>
        <begin position="108"/>
        <end position="131"/>
    </location>
</feature>
<dbReference type="Proteomes" id="UP001044222">
    <property type="component" value="Chromosome 14"/>
</dbReference>
<feature type="non-terminal residue" evidence="3">
    <location>
        <position position="1"/>
    </location>
</feature>
<accession>A0A9D3LTF0</accession>
<keyword evidence="2" id="KW-0812">Transmembrane</keyword>
<name>A0A9D3LTF0_ANGAN</name>
<feature type="compositionally biased region" description="Low complexity" evidence="1">
    <location>
        <begin position="25"/>
        <end position="34"/>
    </location>
</feature>
<proteinExistence type="predicted"/>